<evidence type="ECO:0000256" key="1">
    <source>
        <dbReference type="SAM" id="Phobius"/>
    </source>
</evidence>
<keyword evidence="3" id="KW-0614">Plasmid</keyword>
<name>A0AAU2HCF4_9ACTN</name>
<feature type="transmembrane region" description="Helical" evidence="1">
    <location>
        <begin position="25"/>
        <end position="45"/>
    </location>
</feature>
<evidence type="ECO:0000259" key="2">
    <source>
        <dbReference type="Pfam" id="PF13628"/>
    </source>
</evidence>
<keyword evidence="1" id="KW-0472">Membrane</keyword>
<proteinExistence type="predicted"/>
<protein>
    <submittedName>
        <fullName evidence="3">DUF4142 domain-containing protein</fullName>
    </submittedName>
</protein>
<dbReference type="PANTHER" id="PTHR38593:SF1">
    <property type="entry name" value="BLR2558 PROTEIN"/>
    <property type="match status" value="1"/>
</dbReference>
<dbReference type="Gene3D" id="1.20.1260.10">
    <property type="match status" value="1"/>
</dbReference>
<reference evidence="3" key="1">
    <citation type="submission" date="2022-10" db="EMBL/GenBank/DDBJ databases">
        <title>The complete genomes of actinobacterial strains from the NBC collection.</title>
        <authorList>
            <person name="Joergensen T.S."/>
            <person name="Alvarez Arevalo M."/>
            <person name="Sterndorff E.B."/>
            <person name="Faurdal D."/>
            <person name="Vuksanovic O."/>
            <person name="Mourched A.-S."/>
            <person name="Charusanti P."/>
            <person name="Shaw S."/>
            <person name="Blin K."/>
            <person name="Weber T."/>
        </authorList>
    </citation>
    <scope>NUCLEOTIDE SEQUENCE</scope>
    <source>
        <strain evidence="3">NBC_00060</strain>
        <plasmid evidence="3">unnamed1</plasmid>
    </source>
</reference>
<accession>A0AAU2HCF4</accession>
<feature type="domain" description="DUF4142" evidence="2">
    <location>
        <begin position="81"/>
        <end position="214"/>
    </location>
</feature>
<gene>
    <name evidence="3" type="ORF">OHV25_40305</name>
</gene>
<dbReference type="Pfam" id="PF13628">
    <property type="entry name" value="DUF4142"/>
    <property type="match status" value="1"/>
</dbReference>
<evidence type="ECO:0000313" key="3">
    <source>
        <dbReference type="EMBL" id="WTU45843.1"/>
    </source>
</evidence>
<dbReference type="PANTHER" id="PTHR38593">
    <property type="entry name" value="BLR2558 PROTEIN"/>
    <property type="match status" value="1"/>
</dbReference>
<sequence>MFRRTTTAPRGPSAPGRELQIPRPLVTGVIVLGLATTVSALLFPVKPFAEARQGIGVAPASALADDGRGVVNTAQGPLTPADREFMRKIALAGLWELPSGQLAQSRSSSPSVKEAGMHLLMGHQDLNNTVAQDAQLLNVPLPVEPNTQQKGWLAQMNADQGQAFDRDFANLLRSAHGKVFPLVAETRAKTQNSLVRALADQANTTVLDHIGMLEKTGLVDFPSMAK</sequence>
<organism evidence="3">
    <name type="scientific">Streptomyces sp. NBC_00060</name>
    <dbReference type="NCBI Taxonomy" id="2975636"/>
    <lineage>
        <taxon>Bacteria</taxon>
        <taxon>Bacillati</taxon>
        <taxon>Actinomycetota</taxon>
        <taxon>Actinomycetes</taxon>
        <taxon>Kitasatosporales</taxon>
        <taxon>Streptomycetaceae</taxon>
        <taxon>Streptomyces</taxon>
    </lineage>
</organism>
<geneLocation type="plasmid" evidence="3">
    <name>unnamed1</name>
</geneLocation>
<dbReference type="EMBL" id="CP108254">
    <property type="protein sequence ID" value="WTU45843.1"/>
    <property type="molecule type" value="Genomic_DNA"/>
</dbReference>
<dbReference type="InterPro" id="IPR012347">
    <property type="entry name" value="Ferritin-like"/>
</dbReference>
<dbReference type="InterPro" id="IPR025419">
    <property type="entry name" value="DUF4142"/>
</dbReference>
<dbReference type="AlphaFoldDB" id="A0AAU2HCF4"/>
<keyword evidence="1" id="KW-1133">Transmembrane helix</keyword>
<keyword evidence="1" id="KW-0812">Transmembrane</keyword>